<evidence type="ECO:0000256" key="1">
    <source>
        <dbReference type="SAM" id="SignalP"/>
    </source>
</evidence>
<proteinExistence type="predicted"/>
<organism evidence="2 3">
    <name type="scientific">Riccia sorocarpa</name>
    <dbReference type="NCBI Taxonomy" id="122646"/>
    <lineage>
        <taxon>Eukaryota</taxon>
        <taxon>Viridiplantae</taxon>
        <taxon>Streptophyta</taxon>
        <taxon>Embryophyta</taxon>
        <taxon>Marchantiophyta</taxon>
        <taxon>Marchantiopsida</taxon>
        <taxon>Marchantiidae</taxon>
        <taxon>Marchantiales</taxon>
        <taxon>Ricciaceae</taxon>
        <taxon>Riccia</taxon>
    </lineage>
</organism>
<keyword evidence="1" id="KW-0732">Signal</keyword>
<feature type="chain" id="PRO_5044780118" evidence="1">
    <location>
        <begin position="18"/>
        <end position="75"/>
    </location>
</feature>
<dbReference type="EMBL" id="JBJQOH010000003">
    <property type="protein sequence ID" value="KAL3690783.1"/>
    <property type="molecule type" value="Genomic_DNA"/>
</dbReference>
<dbReference type="Proteomes" id="UP001633002">
    <property type="component" value="Unassembled WGS sequence"/>
</dbReference>
<keyword evidence="3" id="KW-1185">Reference proteome</keyword>
<protein>
    <submittedName>
        <fullName evidence="2">Uncharacterized protein</fullName>
    </submittedName>
</protein>
<reference evidence="2 3" key="1">
    <citation type="submission" date="2024-09" db="EMBL/GenBank/DDBJ databases">
        <title>Chromosome-scale assembly of Riccia sorocarpa.</title>
        <authorList>
            <person name="Paukszto L."/>
        </authorList>
    </citation>
    <scope>NUCLEOTIDE SEQUENCE [LARGE SCALE GENOMIC DNA]</scope>
    <source>
        <strain evidence="2">LP-2024</strain>
        <tissue evidence="2">Aerial parts of the thallus</tissue>
    </source>
</reference>
<accession>A0ABD3HGP2</accession>
<feature type="signal peptide" evidence="1">
    <location>
        <begin position="1"/>
        <end position="17"/>
    </location>
</feature>
<name>A0ABD3HGP2_9MARC</name>
<evidence type="ECO:0000313" key="2">
    <source>
        <dbReference type="EMBL" id="KAL3690783.1"/>
    </source>
</evidence>
<gene>
    <name evidence="2" type="ORF">R1sor_004434</name>
</gene>
<sequence length="75" mass="8597">MCLLISSLVVFCSEGHCDKGNRRGLETRRDFGTQSYDEKSYLCDGDTLVVEALQKMVQGKFRHLPALYNNNYTFI</sequence>
<dbReference type="AlphaFoldDB" id="A0ABD3HGP2"/>
<comment type="caution">
    <text evidence="2">The sequence shown here is derived from an EMBL/GenBank/DDBJ whole genome shotgun (WGS) entry which is preliminary data.</text>
</comment>
<evidence type="ECO:0000313" key="3">
    <source>
        <dbReference type="Proteomes" id="UP001633002"/>
    </source>
</evidence>